<dbReference type="EC" id="2.3.1.47" evidence="5"/>
<accession>A0A0W0ZVM0</accession>
<feature type="domain" description="Aminotransferase class I/classII large" evidence="4">
    <location>
        <begin position="32"/>
        <end position="371"/>
    </location>
</feature>
<dbReference type="PANTHER" id="PTHR13693">
    <property type="entry name" value="CLASS II AMINOTRANSFERASE/8-AMINO-7-OXONONANOATE SYNTHASE"/>
    <property type="match status" value="1"/>
</dbReference>
<dbReference type="PANTHER" id="PTHR13693:SF100">
    <property type="entry name" value="8-AMINO-7-OXONONANOATE SYNTHASE"/>
    <property type="match status" value="1"/>
</dbReference>
<reference evidence="5 6" key="1">
    <citation type="submission" date="2015-11" db="EMBL/GenBank/DDBJ databases">
        <title>Genomic analysis of 38 Legionella species identifies large and diverse effector repertoires.</title>
        <authorList>
            <person name="Burstein D."/>
            <person name="Amaro F."/>
            <person name="Zusman T."/>
            <person name="Lifshitz Z."/>
            <person name="Cohen O."/>
            <person name="Gilbert J.A."/>
            <person name="Pupko T."/>
            <person name="Shuman H.A."/>
            <person name="Segal G."/>
        </authorList>
    </citation>
    <scope>NUCLEOTIDE SEQUENCE [LARGE SCALE GENOMIC DNA]</scope>
    <source>
        <strain evidence="5 6">ATCC 49180</strain>
    </source>
</reference>
<dbReference type="RefSeq" id="WP_058520271.1">
    <property type="nucleotide sequence ID" value="NZ_CAAAIP010000001.1"/>
</dbReference>
<protein>
    <submittedName>
        <fullName evidence="5">8-amino-7-oxononanoate synthase</fullName>
        <ecNumber evidence="5">2.3.1.47</ecNumber>
    </submittedName>
</protein>
<proteinExistence type="predicted"/>
<evidence type="ECO:0000313" key="6">
    <source>
        <dbReference type="Proteomes" id="UP000054693"/>
    </source>
</evidence>
<dbReference type="InterPro" id="IPR004839">
    <property type="entry name" value="Aminotransferase_I/II_large"/>
</dbReference>
<sequence length="380" mass="42204">MPLSNKIRDYTSQLSQEGLLRNRVVTVENSSLIHFDSNDYLSLSRNKRISEGYQRGYALYPSGSGASMLLSGYHSNHRDVEEAFANLLSVDDCILFSSGYAANLAVTALFGKLKVHCFIDKEIHASIYDGLALSQVNYTRYLHNNLDDLNRKLTTNFENSALITEGIFSMSGQLAPLAELSSLCNMNESALIVDEAHSFGVLGSQGKGATAYHGLTQNEVPLRIIPLGKAYAAQGALVAGKAEWIYALLQAGRSIIYSTAVSPALSYGLLNTLDFVVNAEERRLKLTQLIALFRSYIKQSPLNWTDSISPIQQLQLGCPHLALYYARELKRYGFSCCAIRKPTVSIKASGLRVILNYNHTPEQIRELFDKLSVIYEYKHP</sequence>
<dbReference type="GO" id="GO:0009102">
    <property type="term" value="P:biotin biosynthetic process"/>
    <property type="evidence" value="ECO:0007669"/>
    <property type="project" value="TreeGrafter"/>
</dbReference>
<keyword evidence="3" id="KW-0663">Pyridoxal phosphate</keyword>
<dbReference type="Pfam" id="PF00155">
    <property type="entry name" value="Aminotran_1_2"/>
    <property type="match status" value="1"/>
</dbReference>
<dbReference type="GO" id="GO:0030170">
    <property type="term" value="F:pyridoxal phosphate binding"/>
    <property type="evidence" value="ECO:0007669"/>
    <property type="project" value="InterPro"/>
</dbReference>
<evidence type="ECO:0000256" key="1">
    <source>
        <dbReference type="ARBA" id="ARBA00001933"/>
    </source>
</evidence>
<dbReference type="InterPro" id="IPR015424">
    <property type="entry name" value="PyrdxlP-dep_Trfase"/>
</dbReference>
<dbReference type="Gene3D" id="3.90.1150.10">
    <property type="entry name" value="Aspartate Aminotransferase, domain 1"/>
    <property type="match status" value="1"/>
</dbReference>
<name>A0A0W0ZVM0_9GAMM</name>
<organism evidence="5 6">
    <name type="scientific">Legionella tucsonensis</name>
    <dbReference type="NCBI Taxonomy" id="40335"/>
    <lineage>
        <taxon>Bacteria</taxon>
        <taxon>Pseudomonadati</taxon>
        <taxon>Pseudomonadota</taxon>
        <taxon>Gammaproteobacteria</taxon>
        <taxon>Legionellales</taxon>
        <taxon>Legionellaceae</taxon>
        <taxon>Legionella</taxon>
    </lineage>
</organism>
<dbReference type="Proteomes" id="UP000054693">
    <property type="component" value="Unassembled WGS sequence"/>
</dbReference>
<dbReference type="InterPro" id="IPR015421">
    <property type="entry name" value="PyrdxlP-dep_Trfase_major"/>
</dbReference>
<gene>
    <name evidence="5" type="primary">bioF</name>
    <name evidence="5" type="ORF">Ltuc_1060</name>
</gene>
<dbReference type="EMBL" id="LNZA01000001">
    <property type="protein sequence ID" value="KTD73213.1"/>
    <property type="molecule type" value="Genomic_DNA"/>
</dbReference>
<keyword evidence="2 5" id="KW-0808">Transferase</keyword>
<keyword evidence="5" id="KW-0012">Acyltransferase</keyword>
<comment type="cofactor">
    <cofactor evidence="1">
        <name>pyridoxal 5'-phosphate</name>
        <dbReference type="ChEBI" id="CHEBI:597326"/>
    </cofactor>
</comment>
<dbReference type="InterPro" id="IPR050087">
    <property type="entry name" value="AON_synthase_class-II"/>
</dbReference>
<dbReference type="PATRIC" id="fig|40335.7.peg.1114"/>
<keyword evidence="6" id="KW-1185">Reference proteome</keyword>
<dbReference type="Gene3D" id="3.40.640.10">
    <property type="entry name" value="Type I PLP-dependent aspartate aminotransferase-like (Major domain)"/>
    <property type="match status" value="1"/>
</dbReference>
<dbReference type="OrthoDB" id="9807157at2"/>
<evidence type="ECO:0000256" key="2">
    <source>
        <dbReference type="ARBA" id="ARBA00022679"/>
    </source>
</evidence>
<dbReference type="GO" id="GO:0008710">
    <property type="term" value="F:8-amino-7-oxononanoate synthase activity"/>
    <property type="evidence" value="ECO:0007669"/>
    <property type="project" value="UniProtKB-EC"/>
</dbReference>
<dbReference type="STRING" id="40335.Ltuc_1060"/>
<dbReference type="AlphaFoldDB" id="A0A0W0ZVM0"/>
<dbReference type="InterPro" id="IPR015422">
    <property type="entry name" value="PyrdxlP-dep_Trfase_small"/>
</dbReference>
<evidence type="ECO:0000259" key="4">
    <source>
        <dbReference type="Pfam" id="PF00155"/>
    </source>
</evidence>
<evidence type="ECO:0000256" key="3">
    <source>
        <dbReference type="ARBA" id="ARBA00022898"/>
    </source>
</evidence>
<dbReference type="SUPFAM" id="SSF53383">
    <property type="entry name" value="PLP-dependent transferases"/>
    <property type="match status" value="1"/>
</dbReference>
<evidence type="ECO:0000313" key="5">
    <source>
        <dbReference type="EMBL" id="KTD73213.1"/>
    </source>
</evidence>
<comment type="caution">
    <text evidence="5">The sequence shown here is derived from an EMBL/GenBank/DDBJ whole genome shotgun (WGS) entry which is preliminary data.</text>
</comment>